<organism evidence="2 3">
    <name type="scientific">Thermococcus barophilus</name>
    <dbReference type="NCBI Taxonomy" id="55802"/>
    <lineage>
        <taxon>Archaea</taxon>
        <taxon>Methanobacteriati</taxon>
        <taxon>Methanobacteriota</taxon>
        <taxon>Thermococci</taxon>
        <taxon>Thermococcales</taxon>
        <taxon>Thermococcaceae</taxon>
        <taxon>Thermococcus</taxon>
    </lineage>
</organism>
<dbReference type="GeneID" id="26135892"/>
<keyword evidence="1" id="KW-0812">Transmembrane</keyword>
<proteinExistence type="predicted"/>
<dbReference type="AlphaFoldDB" id="A0A0S1XA03"/>
<feature type="transmembrane region" description="Helical" evidence="1">
    <location>
        <begin position="60"/>
        <end position="79"/>
    </location>
</feature>
<dbReference type="RefSeq" id="WP_013466841.1">
    <property type="nucleotide sequence ID" value="NZ_CP013050.1"/>
</dbReference>
<dbReference type="PATRIC" id="fig|55802.8.peg.606"/>
<sequence>MKKEIMSILGFGGLGITLSFFLIVMVYPSYTAMEKLMPLYLGGLILGGIFGMVKGNINASGYAFILGFLITTVLHLLWISFPFKVSYAFAFLALVVFVMWIVESTSTLDIAVTPFAYFGGFILAAILFRNVEMYKIEGSVMSIVLVGVAGAGISLLMSMFKAFVETAQTAKKKI</sequence>
<feature type="transmembrane region" description="Helical" evidence="1">
    <location>
        <begin position="85"/>
        <end position="102"/>
    </location>
</feature>
<dbReference type="OMA" id="WIVESTS"/>
<dbReference type="GeneID" id="10040884"/>
<reference evidence="2 3" key="1">
    <citation type="journal article" date="2016" name="Genome Announc.">
        <title>Complete genome sequence of the hyperthermophilic and piezophilic archaeon Thermococcus barophilus Ch5, capable of growth at the expense of hydrogenogenesis from carbon monoxide and formate.</title>
        <authorList>
            <person name="Oger P."/>
            <person name="Sokolova T.G."/>
            <person name="Kozhevnikova D.A."/>
            <person name="Taranov E.A."/>
            <person name="Vannier P."/>
            <person name="Lee H.S."/>
            <person name="Kwon K.K."/>
            <person name="Kang S.G."/>
            <person name="Lee J.H."/>
            <person name="Bonch-Osmolovskaya E.A."/>
            <person name="Lebedinsky A.V."/>
        </authorList>
    </citation>
    <scope>NUCLEOTIDE SEQUENCE [LARGE SCALE GENOMIC DNA]</scope>
    <source>
        <strain evidence="3">Ch5</strain>
    </source>
</reference>
<keyword evidence="1" id="KW-1133">Transmembrane helix</keyword>
<evidence type="ECO:0000313" key="3">
    <source>
        <dbReference type="Proteomes" id="UP000066042"/>
    </source>
</evidence>
<feature type="transmembrane region" description="Helical" evidence="1">
    <location>
        <begin position="36"/>
        <end position="53"/>
    </location>
</feature>
<dbReference type="STRING" id="55802.TBCH5v1_0612"/>
<feature type="transmembrane region" description="Helical" evidence="1">
    <location>
        <begin position="109"/>
        <end position="128"/>
    </location>
</feature>
<keyword evidence="1" id="KW-0472">Membrane</keyword>
<evidence type="ECO:0000313" key="2">
    <source>
        <dbReference type="EMBL" id="ALM74572.1"/>
    </source>
</evidence>
<evidence type="ECO:0000256" key="1">
    <source>
        <dbReference type="SAM" id="Phobius"/>
    </source>
</evidence>
<feature type="transmembrane region" description="Helical" evidence="1">
    <location>
        <begin position="140"/>
        <end position="164"/>
    </location>
</feature>
<name>A0A0S1XA03_THEBA</name>
<gene>
    <name evidence="2" type="ORF">TBCH5v1_0612</name>
</gene>
<protein>
    <submittedName>
        <fullName evidence="2">Uncharacterized protein</fullName>
    </submittedName>
</protein>
<accession>A0A0S1XA03</accession>
<dbReference type="EMBL" id="CP013050">
    <property type="protein sequence ID" value="ALM74572.1"/>
    <property type="molecule type" value="Genomic_DNA"/>
</dbReference>
<dbReference type="Proteomes" id="UP000066042">
    <property type="component" value="Chromosome"/>
</dbReference>
<feature type="transmembrane region" description="Helical" evidence="1">
    <location>
        <begin position="7"/>
        <end position="30"/>
    </location>
</feature>